<dbReference type="AlphaFoldDB" id="A0A6M1SNR9"/>
<dbReference type="Proteomes" id="UP000473278">
    <property type="component" value="Unassembled WGS sequence"/>
</dbReference>
<protein>
    <submittedName>
        <fullName evidence="1">Uncharacterized protein</fullName>
    </submittedName>
</protein>
<evidence type="ECO:0000313" key="2">
    <source>
        <dbReference type="Proteomes" id="UP000473278"/>
    </source>
</evidence>
<name>A0A6M1SNR9_9BACT</name>
<dbReference type="EMBL" id="JAALLT010000003">
    <property type="protein sequence ID" value="NGP77021.1"/>
    <property type="molecule type" value="Genomic_DNA"/>
</dbReference>
<comment type="caution">
    <text evidence="1">The sequence shown here is derived from an EMBL/GenBank/DDBJ whole genome shotgun (WGS) entry which is preliminary data.</text>
</comment>
<evidence type="ECO:0000313" key="1">
    <source>
        <dbReference type="EMBL" id="NGP77021.1"/>
    </source>
</evidence>
<proteinExistence type="predicted"/>
<gene>
    <name evidence="1" type="ORF">G3570_10280</name>
</gene>
<organism evidence="1 2">
    <name type="scientific">Halalkalibaculum roseum</name>
    <dbReference type="NCBI Taxonomy" id="2709311"/>
    <lineage>
        <taxon>Bacteria</taxon>
        <taxon>Pseudomonadati</taxon>
        <taxon>Balneolota</taxon>
        <taxon>Balneolia</taxon>
        <taxon>Balneolales</taxon>
        <taxon>Balneolaceae</taxon>
        <taxon>Halalkalibaculum</taxon>
    </lineage>
</organism>
<accession>A0A6M1SNR9</accession>
<reference evidence="1 2" key="1">
    <citation type="submission" date="2020-02" db="EMBL/GenBank/DDBJ databases">
        <title>Balneolaceae bacterium YR4-1, complete genome.</title>
        <authorList>
            <person name="Li Y."/>
            <person name="Wu S."/>
        </authorList>
    </citation>
    <scope>NUCLEOTIDE SEQUENCE [LARGE SCALE GENOMIC DNA]</scope>
    <source>
        <strain evidence="1 2">YR4-1</strain>
    </source>
</reference>
<sequence length="142" mass="16784">MQQTARDGTMKETIRRVTPSDIKSYTDKIIVNEYQFRMNRTEETNSSLYFETYWKTLEPNTAEQEAGISDVRLRIKIRSQKLRRGMDEFTVHNLNFTAELQGTTDNNTGSWNNIRITPEREEFIDAIFDDYETEFKAGVMEY</sequence>
<keyword evidence="2" id="KW-1185">Reference proteome</keyword>